<dbReference type="AlphaFoldDB" id="A0A4Y2RJX5"/>
<keyword evidence="3" id="KW-1185">Reference proteome</keyword>
<comment type="caution">
    <text evidence="2">The sequence shown here is derived from an EMBL/GenBank/DDBJ whole genome shotgun (WGS) entry which is preliminary data.</text>
</comment>
<accession>A0A4Y2RJX5</accession>
<sequence length="182" mass="19820">MSRFKARQGLIWDGPRNFEPRATPELAPPSPSFHATPTGGRLATAYDVACSGPALESGFGPGDLPARGPRLYHLAAAAPLIVGGNKNKRQESNTALVSQKHTECVNVAHIMSLSCPLIVERKTSAKVRLSSNQNVAYIFLPVKPWIVIGWRIPRVFDQCYLILGFADSRFNPGSVKFGEYTA</sequence>
<proteinExistence type="predicted"/>
<dbReference type="EMBL" id="BGPR01017376">
    <property type="protein sequence ID" value="GBN75951.1"/>
    <property type="molecule type" value="Genomic_DNA"/>
</dbReference>
<organism evidence="2 3">
    <name type="scientific">Araneus ventricosus</name>
    <name type="common">Orbweaver spider</name>
    <name type="synonym">Epeira ventricosa</name>
    <dbReference type="NCBI Taxonomy" id="182803"/>
    <lineage>
        <taxon>Eukaryota</taxon>
        <taxon>Metazoa</taxon>
        <taxon>Ecdysozoa</taxon>
        <taxon>Arthropoda</taxon>
        <taxon>Chelicerata</taxon>
        <taxon>Arachnida</taxon>
        <taxon>Araneae</taxon>
        <taxon>Araneomorphae</taxon>
        <taxon>Entelegynae</taxon>
        <taxon>Araneoidea</taxon>
        <taxon>Araneidae</taxon>
        <taxon>Araneus</taxon>
    </lineage>
</organism>
<evidence type="ECO:0000313" key="2">
    <source>
        <dbReference type="EMBL" id="GBN75951.1"/>
    </source>
</evidence>
<evidence type="ECO:0000256" key="1">
    <source>
        <dbReference type="SAM" id="MobiDB-lite"/>
    </source>
</evidence>
<protein>
    <submittedName>
        <fullName evidence="2">Uncharacterized protein</fullName>
    </submittedName>
</protein>
<feature type="region of interest" description="Disordered" evidence="1">
    <location>
        <begin position="13"/>
        <end position="37"/>
    </location>
</feature>
<reference evidence="2 3" key="1">
    <citation type="journal article" date="2019" name="Sci. Rep.">
        <title>Orb-weaving spider Araneus ventricosus genome elucidates the spidroin gene catalogue.</title>
        <authorList>
            <person name="Kono N."/>
            <person name="Nakamura H."/>
            <person name="Ohtoshi R."/>
            <person name="Moran D.A.P."/>
            <person name="Shinohara A."/>
            <person name="Yoshida Y."/>
            <person name="Fujiwara M."/>
            <person name="Mori M."/>
            <person name="Tomita M."/>
            <person name="Arakawa K."/>
        </authorList>
    </citation>
    <scope>NUCLEOTIDE SEQUENCE [LARGE SCALE GENOMIC DNA]</scope>
</reference>
<name>A0A4Y2RJX5_ARAVE</name>
<gene>
    <name evidence="2" type="ORF">AVEN_106554_1</name>
</gene>
<dbReference type="Proteomes" id="UP000499080">
    <property type="component" value="Unassembled WGS sequence"/>
</dbReference>
<evidence type="ECO:0000313" key="3">
    <source>
        <dbReference type="Proteomes" id="UP000499080"/>
    </source>
</evidence>